<keyword evidence="11" id="KW-1185">Reference proteome</keyword>
<keyword evidence="7" id="KW-0175">Coiled coil</keyword>
<evidence type="ECO:0000256" key="1">
    <source>
        <dbReference type="ARBA" id="ARBA00004651"/>
    </source>
</evidence>
<feature type="transmembrane region" description="Helical" evidence="8">
    <location>
        <begin position="368"/>
        <end position="389"/>
    </location>
</feature>
<evidence type="ECO:0000256" key="6">
    <source>
        <dbReference type="ARBA" id="ARBA00023136"/>
    </source>
</evidence>
<feature type="domain" description="ABC-2 type transporter transmembrane" evidence="9">
    <location>
        <begin position="31"/>
        <end position="474"/>
    </location>
</feature>
<organism evidence="10 11">
    <name type="scientific">Kocuria turfanensis</name>
    <dbReference type="NCBI Taxonomy" id="388357"/>
    <lineage>
        <taxon>Bacteria</taxon>
        <taxon>Bacillati</taxon>
        <taxon>Actinomycetota</taxon>
        <taxon>Actinomycetes</taxon>
        <taxon>Micrococcales</taxon>
        <taxon>Micrococcaceae</taxon>
        <taxon>Kocuria</taxon>
    </lineage>
</organism>
<dbReference type="STRING" id="388357.GCA_001580365_02721"/>
<dbReference type="Proteomes" id="UP000321103">
    <property type="component" value="Unassembled WGS sequence"/>
</dbReference>
<dbReference type="InterPro" id="IPR051328">
    <property type="entry name" value="T7SS_ABC-Transporter"/>
</dbReference>
<evidence type="ECO:0000259" key="9">
    <source>
        <dbReference type="Pfam" id="PF12698"/>
    </source>
</evidence>
<evidence type="ECO:0000256" key="3">
    <source>
        <dbReference type="ARBA" id="ARBA00022475"/>
    </source>
</evidence>
<dbReference type="Gene3D" id="3.40.1710.10">
    <property type="entry name" value="abc type-2 transporter like domain"/>
    <property type="match status" value="1"/>
</dbReference>
<protein>
    <recommendedName>
        <fullName evidence="9">ABC-2 type transporter transmembrane domain-containing protein</fullName>
    </recommendedName>
</protein>
<feature type="transmembrane region" description="Helical" evidence="8">
    <location>
        <begin position="461"/>
        <end position="480"/>
    </location>
</feature>
<evidence type="ECO:0000256" key="2">
    <source>
        <dbReference type="ARBA" id="ARBA00007783"/>
    </source>
</evidence>
<feature type="transmembrane region" description="Helical" evidence="8">
    <location>
        <begin position="284"/>
        <end position="306"/>
    </location>
</feature>
<keyword evidence="5 8" id="KW-1133">Transmembrane helix</keyword>
<feature type="transmembrane region" description="Helical" evidence="8">
    <location>
        <begin position="396"/>
        <end position="416"/>
    </location>
</feature>
<evidence type="ECO:0000256" key="5">
    <source>
        <dbReference type="ARBA" id="ARBA00022989"/>
    </source>
</evidence>
<dbReference type="Pfam" id="PF12698">
    <property type="entry name" value="ABC2_membrane_3"/>
    <property type="match status" value="1"/>
</dbReference>
<comment type="similarity">
    <text evidence="2">Belongs to the ABC-2 integral membrane protein family.</text>
</comment>
<dbReference type="AlphaFoldDB" id="A0A512IED0"/>
<keyword evidence="6 8" id="KW-0472">Membrane</keyword>
<evidence type="ECO:0000313" key="10">
    <source>
        <dbReference type="EMBL" id="GEO96052.1"/>
    </source>
</evidence>
<feature type="coiled-coil region" evidence="7">
    <location>
        <begin position="182"/>
        <end position="210"/>
    </location>
</feature>
<dbReference type="GO" id="GO:0005886">
    <property type="term" value="C:plasma membrane"/>
    <property type="evidence" value="ECO:0007669"/>
    <property type="project" value="UniProtKB-SubCell"/>
</dbReference>
<keyword evidence="4 8" id="KW-0812">Transmembrane</keyword>
<dbReference type="PANTHER" id="PTHR43077">
    <property type="entry name" value="TRANSPORT PERMEASE YVFS-RELATED"/>
    <property type="match status" value="1"/>
</dbReference>
<dbReference type="PANTHER" id="PTHR43077:SF8">
    <property type="entry name" value="DOXORUBICIN RESISTANCE ABC TRANSPORTER PERMEASE PROTEIN DRRB"/>
    <property type="match status" value="1"/>
</dbReference>
<keyword evidence="3" id="KW-1003">Cell membrane</keyword>
<comment type="caution">
    <text evidence="10">The sequence shown here is derived from an EMBL/GenBank/DDBJ whole genome shotgun (WGS) entry which is preliminary data.</text>
</comment>
<dbReference type="GO" id="GO:0140359">
    <property type="term" value="F:ABC-type transporter activity"/>
    <property type="evidence" value="ECO:0007669"/>
    <property type="project" value="InterPro"/>
</dbReference>
<reference evidence="10 11" key="1">
    <citation type="submission" date="2019-07" db="EMBL/GenBank/DDBJ databases">
        <title>Whole genome shotgun sequence of Kocuria turfanensis NBRC 107627.</title>
        <authorList>
            <person name="Hosoyama A."/>
            <person name="Uohara A."/>
            <person name="Ohji S."/>
            <person name="Ichikawa N."/>
        </authorList>
    </citation>
    <scope>NUCLEOTIDE SEQUENCE [LARGE SCALE GENOMIC DNA]</scope>
    <source>
        <strain evidence="10 11">NBRC 107627</strain>
    </source>
</reference>
<dbReference type="EMBL" id="BJZS01000070">
    <property type="protein sequence ID" value="GEO96052.1"/>
    <property type="molecule type" value="Genomic_DNA"/>
</dbReference>
<name>A0A512IED0_9MICC</name>
<sequence>MPTVPAPSAPRHLAEPRERPPWRSVSFWAAPLLTVLALAVAGTALYMGGLSDPTAHLRDFPVALVNRDTGVDTAGGEHRNLGREVVDGFVDGVEGSDELDLRVLDWATAQQQLDSGRVYAAVVVPETFSADATGLVQGALTSEDSRRPRITVLTDPQAGTLGTRLAAGAVEPALQEASVRLGEQLAAAAEEAEEQASAAVERRLADAQAEQSRELAAAAAQAGSGAQAFARQIAVAQEGTPGSLAAELAPRVSSASAAVLADPVDVVVEAFHEPQDGTALGMGAFYYAVLLLVLGLSGSIGASILIDGRLGVAPLELGPVFRQRLRARPSRRATFLMKWGVVVVAGAPAAGSMMAVCAGLGVPLPHGFLLFLLSWLSIATVSAVTLALVTVLGSAGLVLAMVYLVLMGLPSAGAVVPLEALPEFFRAIAAAEPLHHMATSVRAVLYFDAVPDAGLRTGPPALGALLVGSVALALAVGAVYDRRAGRRGAAR</sequence>
<comment type="subcellular location">
    <subcellularLocation>
        <location evidence="1">Cell membrane</location>
        <topology evidence="1">Multi-pass membrane protein</topology>
    </subcellularLocation>
</comment>
<evidence type="ECO:0000313" key="11">
    <source>
        <dbReference type="Proteomes" id="UP000321103"/>
    </source>
</evidence>
<proteinExistence type="inferred from homology"/>
<gene>
    <name evidence="10" type="ORF">KTU01_21750</name>
</gene>
<evidence type="ECO:0000256" key="8">
    <source>
        <dbReference type="SAM" id="Phobius"/>
    </source>
</evidence>
<evidence type="ECO:0000256" key="4">
    <source>
        <dbReference type="ARBA" id="ARBA00022692"/>
    </source>
</evidence>
<dbReference type="RefSeq" id="WP_232319460.1">
    <property type="nucleotide sequence ID" value="NZ_BJZS01000070.1"/>
</dbReference>
<dbReference type="InterPro" id="IPR013525">
    <property type="entry name" value="ABC2_TM"/>
</dbReference>
<feature type="transmembrane region" description="Helical" evidence="8">
    <location>
        <begin position="336"/>
        <end position="362"/>
    </location>
</feature>
<accession>A0A512IED0</accession>
<feature type="transmembrane region" description="Helical" evidence="8">
    <location>
        <begin position="27"/>
        <end position="48"/>
    </location>
</feature>
<evidence type="ECO:0000256" key="7">
    <source>
        <dbReference type="SAM" id="Coils"/>
    </source>
</evidence>